<dbReference type="InterPro" id="IPR011335">
    <property type="entry name" value="Restrct_endonuc-II-like"/>
</dbReference>
<name>A0ABZ2L3N3_9BACT</name>
<evidence type="ECO:0000259" key="1">
    <source>
        <dbReference type="Pfam" id="PF05685"/>
    </source>
</evidence>
<dbReference type="PANTHER" id="PTHR35400">
    <property type="entry name" value="SLR1083 PROTEIN"/>
    <property type="match status" value="1"/>
</dbReference>
<evidence type="ECO:0000313" key="2">
    <source>
        <dbReference type="EMBL" id="WXB05556.1"/>
    </source>
</evidence>
<dbReference type="InterPro" id="IPR008538">
    <property type="entry name" value="Uma2"/>
</dbReference>
<reference evidence="2" key="1">
    <citation type="submission" date="2021-12" db="EMBL/GenBank/DDBJ databases">
        <title>Discovery of the Pendulisporaceae a myxobacterial family with distinct sporulation behavior and unique specialized metabolism.</title>
        <authorList>
            <person name="Garcia R."/>
            <person name="Popoff A."/>
            <person name="Bader C.D."/>
            <person name="Loehr J."/>
            <person name="Walesch S."/>
            <person name="Walt C."/>
            <person name="Boldt J."/>
            <person name="Bunk B."/>
            <person name="Haeckl F.J.F.P.J."/>
            <person name="Gunesch A.P."/>
            <person name="Birkelbach J."/>
            <person name="Nuebel U."/>
            <person name="Pietschmann T."/>
            <person name="Bach T."/>
            <person name="Mueller R."/>
        </authorList>
    </citation>
    <scope>NUCLEOTIDE SEQUENCE</scope>
    <source>
        <strain evidence="2">MSr11367</strain>
    </source>
</reference>
<dbReference type="SUPFAM" id="SSF52980">
    <property type="entry name" value="Restriction endonuclease-like"/>
    <property type="match status" value="1"/>
</dbReference>
<keyword evidence="2" id="KW-0255">Endonuclease</keyword>
<protein>
    <submittedName>
        <fullName evidence="2">Uma2 family endonuclease</fullName>
    </submittedName>
</protein>
<dbReference type="Proteomes" id="UP001374803">
    <property type="component" value="Chromosome"/>
</dbReference>
<sequence length="191" mass="21727">MSTAGRRTHGATWADIADRPEEDRLEIVGGEVVQKAAPTWEHGDAQTTVIEIFKGPYQRGRGGPGGWWIGAEIDIELETQEMYRPDLAGWRKDRVPKMPPGRPVRIRPDWVAEVLSKSNAHRDLHEKLFGYHRAGVSHYWIIDIEHQVLMVHRWGHEGYFVALTAGRGQKVRAEPFDEVELEVALLFNSSD</sequence>
<dbReference type="EMBL" id="CP089983">
    <property type="protein sequence ID" value="WXB05556.1"/>
    <property type="molecule type" value="Genomic_DNA"/>
</dbReference>
<dbReference type="InterPro" id="IPR012296">
    <property type="entry name" value="Nuclease_put_TT1808"/>
</dbReference>
<keyword evidence="3" id="KW-1185">Reference proteome</keyword>
<evidence type="ECO:0000313" key="3">
    <source>
        <dbReference type="Proteomes" id="UP001374803"/>
    </source>
</evidence>
<gene>
    <name evidence="2" type="ORF">LVJ94_52760</name>
</gene>
<dbReference type="Pfam" id="PF05685">
    <property type="entry name" value="Uma2"/>
    <property type="match status" value="1"/>
</dbReference>
<accession>A0ABZ2L3N3</accession>
<keyword evidence="2" id="KW-0378">Hydrolase</keyword>
<feature type="domain" description="Putative restriction endonuclease" evidence="1">
    <location>
        <begin position="19"/>
        <end position="182"/>
    </location>
</feature>
<dbReference type="CDD" id="cd06260">
    <property type="entry name" value="DUF820-like"/>
    <property type="match status" value="1"/>
</dbReference>
<dbReference type="Gene3D" id="3.90.1570.10">
    <property type="entry name" value="tt1808, chain A"/>
    <property type="match status" value="1"/>
</dbReference>
<dbReference type="RefSeq" id="WP_394835203.1">
    <property type="nucleotide sequence ID" value="NZ_CP089929.1"/>
</dbReference>
<organism evidence="2 3">
    <name type="scientific">Pendulispora rubella</name>
    <dbReference type="NCBI Taxonomy" id="2741070"/>
    <lineage>
        <taxon>Bacteria</taxon>
        <taxon>Pseudomonadati</taxon>
        <taxon>Myxococcota</taxon>
        <taxon>Myxococcia</taxon>
        <taxon>Myxococcales</taxon>
        <taxon>Sorangiineae</taxon>
        <taxon>Pendulisporaceae</taxon>
        <taxon>Pendulispora</taxon>
    </lineage>
</organism>
<dbReference type="GO" id="GO:0004519">
    <property type="term" value="F:endonuclease activity"/>
    <property type="evidence" value="ECO:0007669"/>
    <property type="project" value="UniProtKB-KW"/>
</dbReference>
<dbReference type="PANTHER" id="PTHR35400:SF3">
    <property type="entry name" value="SLL1072 PROTEIN"/>
    <property type="match status" value="1"/>
</dbReference>
<proteinExistence type="predicted"/>
<keyword evidence="2" id="KW-0540">Nuclease</keyword>